<dbReference type="OrthoDB" id="10430445at2759"/>
<proteinExistence type="predicted"/>
<comment type="caution">
    <text evidence="1">The sequence shown here is derived from an EMBL/GenBank/DDBJ whole genome shotgun (WGS) entry which is preliminary data.</text>
</comment>
<keyword evidence="2" id="KW-1185">Reference proteome</keyword>
<dbReference type="EMBL" id="JYDW01001578">
    <property type="protein sequence ID" value="KRZ47014.1"/>
    <property type="molecule type" value="Genomic_DNA"/>
</dbReference>
<sequence>LFRIYSPFLYPKNCREELNQMFSRKRWILTVSHLFSLFVSKKLSGRVESNVF</sequence>
<dbReference type="AlphaFoldDB" id="A0A0V1KID9"/>
<gene>
    <name evidence="1" type="ORF">T02_2019</name>
</gene>
<organism evidence="1 2">
    <name type="scientific">Trichinella nativa</name>
    <dbReference type="NCBI Taxonomy" id="6335"/>
    <lineage>
        <taxon>Eukaryota</taxon>
        <taxon>Metazoa</taxon>
        <taxon>Ecdysozoa</taxon>
        <taxon>Nematoda</taxon>
        <taxon>Enoplea</taxon>
        <taxon>Dorylaimia</taxon>
        <taxon>Trichinellida</taxon>
        <taxon>Trichinellidae</taxon>
        <taxon>Trichinella</taxon>
    </lineage>
</organism>
<accession>A0A0V1KID9</accession>
<name>A0A0V1KID9_9BILA</name>
<protein>
    <submittedName>
        <fullName evidence="1">Uncharacterized protein</fullName>
    </submittedName>
</protein>
<reference evidence="1 2" key="1">
    <citation type="submission" date="2015-05" db="EMBL/GenBank/DDBJ databases">
        <title>Evolution of Trichinella species and genotypes.</title>
        <authorList>
            <person name="Korhonen P.K."/>
            <person name="Edoardo P."/>
            <person name="Giuseppe L.R."/>
            <person name="Gasser R.B."/>
        </authorList>
    </citation>
    <scope>NUCLEOTIDE SEQUENCE [LARGE SCALE GENOMIC DNA]</scope>
    <source>
        <strain evidence="1">ISS10</strain>
    </source>
</reference>
<feature type="non-terminal residue" evidence="1">
    <location>
        <position position="52"/>
    </location>
</feature>
<evidence type="ECO:0000313" key="1">
    <source>
        <dbReference type="EMBL" id="KRZ47014.1"/>
    </source>
</evidence>
<evidence type="ECO:0000313" key="2">
    <source>
        <dbReference type="Proteomes" id="UP000054721"/>
    </source>
</evidence>
<dbReference type="Proteomes" id="UP000054721">
    <property type="component" value="Unassembled WGS sequence"/>
</dbReference>